<name>A0AA88VCA9_9ASTE</name>
<evidence type="ECO:0000256" key="1">
    <source>
        <dbReference type="ARBA" id="ARBA00004167"/>
    </source>
</evidence>
<evidence type="ECO:0000256" key="6">
    <source>
        <dbReference type="ARBA" id="ARBA00048679"/>
    </source>
</evidence>
<dbReference type="GO" id="GO:0016020">
    <property type="term" value="C:membrane"/>
    <property type="evidence" value="ECO:0007669"/>
    <property type="project" value="UniProtKB-SubCell"/>
</dbReference>
<comment type="catalytic activity">
    <reaction evidence="5">
        <text>L-threonyl-[protein] + ATP = O-phospho-L-threonyl-[protein] + ADP + H(+)</text>
        <dbReference type="Rhea" id="RHEA:46608"/>
        <dbReference type="Rhea" id="RHEA-COMP:11060"/>
        <dbReference type="Rhea" id="RHEA-COMP:11605"/>
        <dbReference type="ChEBI" id="CHEBI:15378"/>
        <dbReference type="ChEBI" id="CHEBI:30013"/>
        <dbReference type="ChEBI" id="CHEBI:30616"/>
        <dbReference type="ChEBI" id="CHEBI:61977"/>
        <dbReference type="ChEBI" id="CHEBI:456216"/>
        <dbReference type="EC" id="2.7.11.1"/>
    </reaction>
</comment>
<dbReference type="EC" id="2.7.11.1" evidence="2"/>
<dbReference type="EMBL" id="JAVXUP010002260">
    <property type="protein sequence ID" value="KAK3004415.1"/>
    <property type="molecule type" value="Genomic_DNA"/>
</dbReference>
<dbReference type="Pfam" id="PF13947">
    <property type="entry name" value="GUB_WAK_bind"/>
    <property type="match status" value="1"/>
</dbReference>
<accession>A0AA88VCA9</accession>
<evidence type="ECO:0000259" key="9">
    <source>
        <dbReference type="Pfam" id="PF14380"/>
    </source>
</evidence>
<keyword evidence="11" id="KW-1185">Reference proteome</keyword>
<feature type="transmembrane region" description="Helical" evidence="7">
    <location>
        <begin position="6"/>
        <end position="24"/>
    </location>
</feature>
<sequence length="411" mass="44831">MNSQFLSWFPLFPILVILEISVLVRIPLCSSDPDVFYETCGTAFSCGNISGIGYPFRGNGSPEYCGYPGLVLNCNQDNITTIEIMGMAYRVLDIDQTIQFMRIAREDLMESRCPQDLVNTTLDYTLFDYASANYMNVTFIFGCPVSMNFPGLTSLTCGSNGYSSVYLLPGALGPGSCNVSVVVPAPLIQVDLGGTLNTTSLDQIVQEGFQVKWKVDGKACSDCTASSGRCGYNLSTNQSTCYCSEPPYMSNTCLATATGPSWSSDINAFYVMRNLPIDPRLGRCNSTVIVPIFETTAQALEANRRTLGLAIDGGFGLQWDASDECSRCLESGGECGHNRTENRFTCFCNDQPRLETCSDRPDRFLASLAANLPFGNKYGSFMRKFINTNCRESGILDPYSPLGASALHGIE</sequence>
<proteinExistence type="predicted"/>
<dbReference type="PANTHER" id="PTHR33138">
    <property type="entry name" value="OS01G0690200 PROTEIN"/>
    <property type="match status" value="1"/>
</dbReference>
<evidence type="ECO:0000256" key="4">
    <source>
        <dbReference type="ARBA" id="ARBA00023180"/>
    </source>
</evidence>
<evidence type="ECO:0000256" key="3">
    <source>
        <dbReference type="ARBA" id="ARBA00022729"/>
    </source>
</evidence>
<dbReference type="InterPro" id="IPR025287">
    <property type="entry name" value="WAK_GUB"/>
</dbReference>
<evidence type="ECO:0000259" key="8">
    <source>
        <dbReference type="Pfam" id="PF13947"/>
    </source>
</evidence>
<protein>
    <recommendedName>
        <fullName evidence="2">non-specific serine/threonine protein kinase</fullName>
        <ecNumber evidence="2">2.7.11.1</ecNumber>
    </recommendedName>
</protein>
<comment type="caution">
    <text evidence="10">The sequence shown here is derived from an EMBL/GenBank/DDBJ whole genome shotgun (WGS) entry which is preliminary data.</text>
</comment>
<comment type="subcellular location">
    <subcellularLocation>
        <location evidence="1">Membrane</location>
        <topology evidence="1">Single-pass membrane protein</topology>
    </subcellularLocation>
</comment>
<keyword evidence="7" id="KW-0472">Membrane</keyword>
<feature type="domain" description="Wall-associated receptor kinase galacturonan-binding" evidence="8">
    <location>
        <begin position="40"/>
        <end position="105"/>
    </location>
</feature>
<feature type="domain" description="Wall-associated receptor kinase C-terminal" evidence="9">
    <location>
        <begin position="280"/>
        <end position="351"/>
    </location>
</feature>
<comment type="catalytic activity">
    <reaction evidence="6">
        <text>L-seryl-[protein] + ATP = O-phospho-L-seryl-[protein] + ADP + H(+)</text>
        <dbReference type="Rhea" id="RHEA:17989"/>
        <dbReference type="Rhea" id="RHEA-COMP:9863"/>
        <dbReference type="Rhea" id="RHEA-COMP:11604"/>
        <dbReference type="ChEBI" id="CHEBI:15378"/>
        <dbReference type="ChEBI" id="CHEBI:29999"/>
        <dbReference type="ChEBI" id="CHEBI:30616"/>
        <dbReference type="ChEBI" id="CHEBI:83421"/>
        <dbReference type="ChEBI" id="CHEBI:456216"/>
        <dbReference type="EC" id="2.7.11.1"/>
    </reaction>
</comment>
<dbReference type="InterPro" id="IPR032872">
    <property type="entry name" value="WAK_assoc_C"/>
</dbReference>
<keyword evidence="7" id="KW-0812">Transmembrane</keyword>
<dbReference type="GO" id="GO:0030247">
    <property type="term" value="F:polysaccharide binding"/>
    <property type="evidence" value="ECO:0007669"/>
    <property type="project" value="InterPro"/>
</dbReference>
<dbReference type="AlphaFoldDB" id="A0AA88VCA9"/>
<evidence type="ECO:0000256" key="5">
    <source>
        <dbReference type="ARBA" id="ARBA00047899"/>
    </source>
</evidence>
<evidence type="ECO:0000256" key="7">
    <source>
        <dbReference type="SAM" id="Phobius"/>
    </source>
</evidence>
<dbReference type="Proteomes" id="UP001188597">
    <property type="component" value="Unassembled WGS sequence"/>
</dbReference>
<dbReference type="PANTHER" id="PTHR33138:SF87">
    <property type="entry name" value="WALL-ASSOCIATED RECEPTOR KINASE, GALACTURONAN-BINDING DOMAIN-CONTAINING PROTEIN"/>
    <property type="match status" value="1"/>
</dbReference>
<keyword evidence="3" id="KW-0732">Signal</keyword>
<evidence type="ECO:0000313" key="10">
    <source>
        <dbReference type="EMBL" id="KAK3004415.1"/>
    </source>
</evidence>
<gene>
    <name evidence="10" type="ORF">RJ639_018791</name>
</gene>
<dbReference type="GO" id="GO:0004674">
    <property type="term" value="F:protein serine/threonine kinase activity"/>
    <property type="evidence" value="ECO:0007669"/>
    <property type="project" value="UniProtKB-EC"/>
</dbReference>
<evidence type="ECO:0000256" key="2">
    <source>
        <dbReference type="ARBA" id="ARBA00012513"/>
    </source>
</evidence>
<keyword evidence="7" id="KW-1133">Transmembrane helix</keyword>
<dbReference type="Pfam" id="PF14380">
    <property type="entry name" value="WAK_assoc"/>
    <property type="match status" value="2"/>
</dbReference>
<reference evidence="10" key="1">
    <citation type="submission" date="2022-12" db="EMBL/GenBank/DDBJ databases">
        <title>Draft genome assemblies for two species of Escallonia (Escalloniales).</title>
        <authorList>
            <person name="Chanderbali A."/>
            <person name="Dervinis C."/>
            <person name="Anghel I."/>
            <person name="Soltis D."/>
            <person name="Soltis P."/>
            <person name="Zapata F."/>
        </authorList>
    </citation>
    <scope>NUCLEOTIDE SEQUENCE</scope>
    <source>
        <strain evidence="10">UCBG64.0493</strain>
        <tissue evidence="10">Leaf</tissue>
    </source>
</reference>
<evidence type="ECO:0000313" key="11">
    <source>
        <dbReference type="Proteomes" id="UP001188597"/>
    </source>
</evidence>
<keyword evidence="4" id="KW-0325">Glycoprotein</keyword>
<organism evidence="10 11">
    <name type="scientific">Escallonia herrerae</name>
    <dbReference type="NCBI Taxonomy" id="1293975"/>
    <lineage>
        <taxon>Eukaryota</taxon>
        <taxon>Viridiplantae</taxon>
        <taxon>Streptophyta</taxon>
        <taxon>Embryophyta</taxon>
        <taxon>Tracheophyta</taxon>
        <taxon>Spermatophyta</taxon>
        <taxon>Magnoliopsida</taxon>
        <taxon>eudicotyledons</taxon>
        <taxon>Gunneridae</taxon>
        <taxon>Pentapetalae</taxon>
        <taxon>asterids</taxon>
        <taxon>campanulids</taxon>
        <taxon>Escalloniales</taxon>
        <taxon>Escalloniaceae</taxon>
        <taxon>Escallonia</taxon>
    </lineage>
</organism>
<feature type="domain" description="Wall-associated receptor kinase C-terminal" evidence="9">
    <location>
        <begin position="175"/>
        <end position="245"/>
    </location>
</feature>